<evidence type="ECO:0000313" key="1">
    <source>
        <dbReference type="EMBL" id="KZP21677.1"/>
    </source>
</evidence>
<dbReference type="AlphaFoldDB" id="A0A166K9N1"/>
<sequence>MAIPVETTERPFTSDYCYLIVWVLRPPTKNHGASRVSRVATRSSQESFGILPFL</sequence>
<name>A0A166K9N1_9AGAM</name>
<accession>A0A166K9N1</accession>
<organism evidence="1 2">
    <name type="scientific">Athelia psychrophila</name>
    <dbReference type="NCBI Taxonomy" id="1759441"/>
    <lineage>
        <taxon>Eukaryota</taxon>
        <taxon>Fungi</taxon>
        <taxon>Dikarya</taxon>
        <taxon>Basidiomycota</taxon>
        <taxon>Agaricomycotina</taxon>
        <taxon>Agaricomycetes</taxon>
        <taxon>Agaricomycetidae</taxon>
        <taxon>Atheliales</taxon>
        <taxon>Atheliaceae</taxon>
        <taxon>Athelia</taxon>
    </lineage>
</organism>
<dbReference type="EMBL" id="KV417545">
    <property type="protein sequence ID" value="KZP21677.1"/>
    <property type="molecule type" value="Genomic_DNA"/>
</dbReference>
<keyword evidence="2" id="KW-1185">Reference proteome</keyword>
<proteinExistence type="predicted"/>
<reference evidence="1 2" key="1">
    <citation type="journal article" date="2016" name="Mol. Biol. Evol.">
        <title>Comparative Genomics of Early-Diverging Mushroom-Forming Fungi Provides Insights into the Origins of Lignocellulose Decay Capabilities.</title>
        <authorList>
            <person name="Nagy L.G."/>
            <person name="Riley R."/>
            <person name="Tritt A."/>
            <person name="Adam C."/>
            <person name="Daum C."/>
            <person name="Floudas D."/>
            <person name="Sun H."/>
            <person name="Yadav J.S."/>
            <person name="Pangilinan J."/>
            <person name="Larsson K.H."/>
            <person name="Matsuura K."/>
            <person name="Barry K."/>
            <person name="Labutti K."/>
            <person name="Kuo R."/>
            <person name="Ohm R.A."/>
            <person name="Bhattacharya S.S."/>
            <person name="Shirouzu T."/>
            <person name="Yoshinaga Y."/>
            <person name="Martin F.M."/>
            <person name="Grigoriev I.V."/>
            <person name="Hibbett D.S."/>
        </authorList>
    </citation>
    <scope>NUCLEOTIDE SEQUENCE [LARGE SCALE GENOMIC DNA]</scope>
    <source>
        <strain evidence="1 2">CBS 109695</strain>
    </source>
</reference>
<evidence type="ECO:0000313" key="2">
    <source>
        <dbReference type="Proteomes" id="UP000076532"/>
    </source>
</evidence>
<protein>
    <submittedName>
        <fullName evidence="1">Uncharacterized protein</fullName>
    </submittedName>
</protein>
<dbReference type="Proteomes" id="UP000076532">
    <property type="component" value="Unassembled WGS sequence"/>
</dbReference>
<gene>
    <name evidence="1" type="ORF">FIBSPDRAFT_860305</name>
</gene>